<proteinExistence type="predicted"/>
<dbReference type="GO" id="GO:0022857">
    <property type="term" value="F:transmembrane transporter activity"/>
    <property type="evidence" value="ECO:0007669"/>
    <property type="project" value="InterPro"/>
</dbReference>
<reference evidence="9 10" key="1">
    <citation type="journal article" date="2023" name="Microbiol. Spectr.">
        <title>Symbiosis of Carpenter Bees with Uncharacterized Lactic Acid Bacteria Showing NAD Auxotrophy.</title>
        <authorList>
            <person name="Kawasaki S."/>
            <person name="Ozawa K."/>
            <person name="Mori T."/>
            <person name="Yamamoto A."/>
            <person name="Ito M."/>
            <person name="Ohkuma M."/>
            <person name="Sakamoto M."/>
            <person name="Matsutani M."/>
        </authorList>
    </citation>
    <scope>NUCLEOTIDE SEQUENCE [LARGE SCALE GENOMIC DNA]</scope>
    <source>
        <strain evidence="9 10">KimC2</strain>
    </source>
</reference>
<evidence type="ECO:0000256" key="3">
    <source>
        <dbReference type="ARBA" id="ARBA00022475"/>
    </source>
</evidence>
<name>A0AAU9DNS8_9LACO</name>
<evidence type="ECO:0000256" key="4">
    <source>
        <dbReference type="ARBA" id="ARBA00022692"/>
    </source>
</evidence>
<evidence type="ECO:0000256" key="2">
    <source>
        <dbReference type="ARBA" id="ARBA00022448"/>
    </source>
</evidence>
<evidence type="ECO:0000256" key="7">
    <source>
        <dbReference type="SAM" id="Phobius"/>
    </source>
</evidence>
<feature type="transmembrane region" description="Helical" evidence="7">
    <location>
        <begin position="44"/>
        <end position="65"/>
    </location>
</feature>
<feature type="transmembrane region" description="Helical" evidence="7">
    <location>
        <begin position="197"/>
        <end position="216"/>
    </location>
</feature>
<keyword evidence="10" id="KW-1185">Reference proteome</keyword>
<dbReference type="Gene3D" id="1.20.1720.10">
    <property type="entry name" value="Multidrug resistance protein D"/>
    <property type="match status" value="1"/>
</dbReference>
<evidence type="ECO:0000256" key="6">
    <source>
        <dbReference type="ARBA" id="ARBA00023136"/>
    </source>
</evidence>
<dbReference type="Gene3D" id="1.20.1250.20">
    <property type="entry name" value="MFS general substrate transporter like domains"/>
    <property type="match status" value="1"/>
</dbReference>
<gene>
    <name evidence="9" type="ORF">KIMC2_11800</name>
</gene>
<keyword evidence="6 7" id="KW-0472">Membrane</keyword>
<keyword evidence="3" id="KW-1003">Cell membrane</keyword>
<dbReference type="GO" id="GO:0005886">
    <property type="term" value="C:plasma membrane"/>
    <property type="evidence" value="ECO:0007669"/>
    <property type="project" value="UniProtKB-SubCell"/>
</dbReference>
<feature type="transmembrane region" description="Helical" evidence="7">
    <location>
        <begin position="353"/>
        <end position="377"/>
    </location>
</feature>
<evidence type="ECO:0000313" key="9">
    <source>
        <dbReference type="EMBL" id="BDR56618.1"/>
    </source>
</evidence>
<dbReference type="AlphaFoldDB" id="A0AAU9DNS8"/>
<comment type="subcellular location">
    <subcellularLocation>
        <location evidence="1">Cell membrane</location>
        <topology evidence="1">Multi-pass membrane protein</topology>
    </subcellularLocation>
</comment>
<accession>A0AAU9DNS8</accession>
<feature type="transmembrane region" description="Helical" evidence="7">
    <location>
        <begin position="295"/>
        <end position="316"/>
    </location>
</feature>
<organism evidence="9 10">
    <name type="scientific">Xylocopilactobacillus apis</name>
    <dbReference type="NCBI Taxonomy" id="2932183"/>
    <lineage>
        <taxon>Bacteria</taxon>
        <taxon>Bacillati</taxon>
        <taxon>Bacillota</taxon>
        <taxon>Bacilli</taxon>
        <taxon>Lactobacillales</taxon>
        <taxon>Lactobacillaceae</taxon>
        <taxon>Xylocopilactobacillus</taxon>
    </lineage>
</organism>
<dbReference type="SUPFAM" id="SSF103473">
    <property type="entry name" value="MFS general substrate transporter"/>
    <property type="match status" value="1"/>
</dbReference>
<feature type="transmembrane region" description="Helical" evidence="7">
    <location>
        <begin position="222"/>
        <end position="241"/>
    </location>
</feature>
<dbReference type="Proteomes" id="UP001321804">
    <property type="component" value="Chromosome"/>
</dbReference>
<feature type="transmembrane region" description="Helical" evidence="7">
    <location>
        <begin position="12"/>
        <end position="38"/>
    </location>
</feature>
<feature type="domain" description="Major facilitator superfamily (MFS) profile" evidence="8">
    <location>
        <begin position="12"/>
        <end position="478"/>
    </location>
</feature>
<feature type="transmembrane region" description="Helical" evidence="7">
    <location>
        <begin position="102"/>
        <end position="124"/>
    </location>
</feature>
<feature type="transmembrane region" description="Helical" evidence="7">
    <location>
        <begin position="136"/>
        <end position="157"/>
    </location>
</feature>
<dbReference type="Pfam" id="PF07690">
    <property type="entry name" value="MFS_1"/>
    <property type="match status" value="1"/>
</dbReference>
<dbReference type="PANTHER" id="PTHR23501:SF191">
    <property type="entry name" value="VACUOLAR BASIC AMINO ACID TRANSPORTER 4"/>
    <property type="match status" value="1"/>
</dbReference>
<dbReference type="InterPro" id="IPR020846">
    <property type="entry name" value="MFS_dom"/>
</dbReference>
<dbReference type="InterPro" id="IPR036259">
    <property type="entry name" value="MFS_trans_sf"/>
</dbReference>
<evidence type="ECO:0000313" key="10">
    <source>
        <dbReference type="Proteomes" id="UP001321804"/>
    </source>
</evidence>
<dbReference type="PROSITE" id="PS50850">
    <property type="entry name" value="MFS"/>
    <property type="match status" value="1"/>
</dbReference>
<feature type="transmembrane region" description="Helical" evidence="7">
    <location>
        <begin position="163"/>
        <end position="185"/>
    </location>
</feature>
<keyword evidence="2" id="KW-0813">Transport</keyword>
<dbReference type="PRINTS" id="PR01036">
    <property type="entry name" value="TCRTETB"/>
</dbReference>
<evidence type="ECO:0000256" key="1">
    <source>
        <dbReference type="ARBA" id="ARBA00004651"/>
    </source>
</evidence>
<feature type="transmembrane region" description="Helical" evidence="7">
    <location>
        <begin position="262"/>
        <end position="283"/>
    </location>
</feature>
<keyword evidence="5 7" id="KW-1133">Transmembrane helix</keyword>
<feature type="transmembrane region" description="Helical" evidence="7">
    <location>
        <begin position="77"/>
        <end position="96"/>
    </location>
</feature>
<dbReference type="FunFam" id="1.20.1720.10:FF:000004">
    <property type="entry name" value="EmrB/QacA family drug resistance transporter"/>
    <property type="match status" value="1"/>
</dbReference>
<dbReference type="KEGG" id="xak:KIMC2_11800"/>
<evidence type="ECO:0000256" key="5">
    <source>
        <dbReference type="ARBA" id="ARBA00022989"/>
    </source>
</evidence>
<keyword evidence="4 7" id="KW-0812">Transmembrane</keyword>
<dbReference type="InterPro" id="IPR011701">
    <property type="entry name" value="MFS"/>
</dbReference>
<evidence type="ECO:0000259" key="8">
    <source>
        <dbReference type="PROSITE" id="PS50850"/>
    </source>
</evidence>
<feature type="transmembrane region" description="Helical" evidence="7">
    <location>
        <begin position="455"/>
        <end position="473"/>
    </location>
</feature>
<protein>
    <submittedName>
        <fullName evidence="9">MFS transporter</fullName>
    </submittedName>
</protein>
<dbReference type="EMBL" id="AP026801">
    <property type="protein sequence ID" value="BDR56618.1"/>
    <property type="molecule type" value="Genomic_DNA"/>
</dbReference>
<dbReference type="PANTHER" id="PTHR23501">
    <property type="entry name" value="MAJOR FACILITATOR SUPERFAMILY"/>
    <property type="match status" value="1"/>
</dbReference>
<sequence length="482" mass="52659">MSNNKIAGRGLVMTAVFIATFMTSVEVTIVTTALPSIISALHGLAAQSWIMSAYLLTMAITTPIYGKLADSWGRRKIFQWGVVIFTLGSLLSGLAPKIELLIAARALQGIGAGAVMPLTFTIIADYYDFKERAKVLALNNTAWALSALIGPMIGGFLVDTLSWHWVFFVNVPLGILVFILIQVAYKKDNFTPQKLKIDIVGIAWLSVTLISLLMGVELLAKSLIYSLILFVIALIGLLLFIRTEKRVEDPIIAPKMFANRTFTIQIATTTILSGVLMGYEVYFPIWLQSLYRVNATNAGLVVTSSSVMWLIASFFVGTIMSHFIPKKVSLISVSILLISYIVLSFASLQFPIWLFYVIAMINGTCIGIVINMNLILAQHMAPPEMVGSASSIVTLGRSLGQTVMSGIYGTVLNIIINATRGTIPFSKINEIISSTKSTVKPDPQMAQVILNGLHGIYLSATIILIICWILNAFDPLKKIIDK</sequence>
<feature type="transmembrane region" description="Helical" evidence="7">
    <location>
        <begin position="328"/>
        <end position="347"/>
    </location>
</feature>